<dbReference type="GO" id="GO:0007096">
    <property type="term" value="P:regulation of exit from mitosis"/>
    <property type="evidence" value="ECO:0007669"/>
    <property type="project" value="InterPro"/>
</dbReference>
<feature type="coiled-coil region" evidence="1">
    <location>
        <begin position="47"/>
        <end position="74"/>
    </location>
</feature>
<dbReference type="AlphaFoldDB" id="A0AAD6QYR5"/>
<feature type="region of interest" description="Disordered" evidence="2">
    <location>
        <begin position="372"/>
        <end position="400"/>
    </location>
</feature>
<accession>A0AAD6QYR5</accession>
<gene>
    <name evidence="3" type="ORF">NC653_014541</name>
</gene>
<protein>
    <submittedName>
        <fullName evidence="3">Uncharacterized protein</fullName>
    </submittedName>
</protein>
<dbReference type="InterPro" id="IPR009511">
    <property type="entry name" value="MAD1/Cdc20-bound-Mad2-bd"/>
</dbReference>
<dbReference type="PANTHER" id="PTHR15681:SF1">
    <property type="entry name" value="MAD2L1-BINDING PROTEIN"/>
    <property type="match status" value="1"/>
</dbReference>
<dbReference type="Proteomes" id="UP001164929">
    <property type="component" value="Chromosome 5"/>
</dbReference>
<reference evidence="3" key="1">
    <citation type="journal article" date="2023" name="Mol. Ecol. Resour.">
        <title>Chromosome-level genome assembly of a triploid poplar Populus alba 'Berolinensis'.</title>
        <authorList>
            <person name="Chen S."/>
            <person name="Yu Y."/>
            <person name="Wang X."/>
            <person name="Wang S."/>
            <person name="Zhang T."/>
            <person name="Zhou Y."/>
            <person name="He R."/>
            <person name="Meng N."/>
            <person name="Wang Y."/>
            <person name="Liu W."/>
            <person name="Liu Z."/>
            <person name="Liu J."/>
            <person name="Guo Q."/>
            <person name="Huang H."/>
            <person name="Sederoff R.R."/>
            <person name="Wang G."/>
            <person name="Qu G."/>
            <person name="Chen S."/>
        </authorList>
    </citation>
    <scope>NUCLEOTIDE SEQUENCE</scope>
    <source>
        <strain evidence="3">SC-2020</strain>
    </source>
</reference>
<keyword evidence="1" id="KW-0175">Coiled coil</keyword>
<dbReference type="PANTHER" id="PTHR15681">
    <property type="entry name" value="MAD2L1-BINDING PROTEIN"/>
    <property type="match status" value="1"/>
</dbReference>
<feature type="compositionally biased region" description="Polar residues" evidence="2">
    <location>
        <begin position="374"/>
        <end position="383"/>
    </location>
</feature>
<organism evidence="3 4">
    <name type="scientific">Populus alba x Populus x berolinensis</name>
    <dbReference type="NCBI Taxonomy" id="444605"/>
    <lineage>
        <taxon>Eukaryota</taxon>
        <taxon>Viridiplantae</taxon>
        <taxon>Streptophyta</taxon>
        <taxon>Embryophyta</taxon>
        <taxon>Tracheophyta</taxon>
        <taxon>Spermatophyta</taxon>
        <taxon>Magnoliopsida</taxon>
        <taxon>eudicotyledons</taxon>
        <taxon>Gunneridae</taxon>
        <taxon>Pentapetalae</taxon>
        <taxon>rosids</taxon>
        <taxon>fabids</taxon>
        <taxon>Malpighiales</taxon>
        <taxon>Salicaceae</taxon>
        <taxon>Saliceae</taxon>
        <taxon>Populus</taxon>
    </lineage>
</organism>
<dbReference type="EMBL" id="JAQIZT010000005">
    <property type="protein sequence ID" value="KAJ6998377.1"/>
    <property type="molecule type" value="Genomic_DNA"/>
</dbReference>
<comment type="caution">
    <text evidence="3">The sequence shown here is derived from an EMBL/GenBank/DDBJ whole genome shotgun (WGS) entry which is preliminary data.</text>
</comment>
<name>A0AAD6QYR5_9ROSI</name>
<evidence type="ECO:0000313" key="3">
    <source>
        <dbReference type="EMBL" id="KAJ6998377.1"/>
    </source>
</evidence>
<evidence type="ECO:0000256" key="1">
    <source>
        <dbReference type="SAM" id="Coils"/>
    </source>
</evidence>
<dbReference type="InterPro" id="IPR053729">
    <property type="entry name" value="MAD2L1BP_domain_sf"/>
</dbReference>
<dbReference type="Gene3D" id="3.30.900.20">
    <property type="match status" value="1"/>
</dbReference>
<sequence length="421" mass="46766">MEGSSSDMEFTEIETNADSIDNSVIFHVIKSVFGFVLYMHQQIPSIFQDISLEFDSLQTEYKELETTITKTELKASVRRNHISRMREVKHGIKRLEKLVNTVGGLESALQLIISEVLCIEEVILVLGASPIRPQHVYELCFSRGNAVPRDDGGFAKSKVAEGLSRKAVRALISKGAGSSSYPGPTKLFLLIKAPSSFNLPLHFLPKRDFRYSKKIVPSRLQIKCRKVLEMDAPECGSQTSSSRNSRESASNDLIWFQCRHSSFSCASSDHASLKIQYTYAAAFVSNCPYLICSQICSPALTDHSCGIRRSRHSIKDAVPGFLLDCMLVPALCGRKTPVPDDFLPESRKTACIPGPPDAQLVAYFVLQPGRHEIASSNPTSPSSIPAIERREKDKRERKAKGGFRLHSSGLDYNFSSFLVLE</sequence>
<dbReference type="GO" id="GO:0005634">
    <property type="term" value="C:nucleus"/>
    <property type="evidence" value="ECO:0007669"/>
    <property type="project" value="InterPro"/>
</dbReference>
<proteinExistence type="predicted"/>
<evidence type="ECO:0000313" key="4">
    <source>
        <dbReference type="Proteomes" id="UP001164929"/>
    </source>
</evidence>
<feature type="compositionally biased region" description="Basic and acidic residues" evidence="2">
    <location>
        <begin position="387"/>
        <end position="396"/>
    </location>
</feature>
<keyword evidence="4" id="KW-1185">Reference proteome</keyword>
<evidence type="ECO:0000256" key="2">
    <source>
        <dbReference type="SAM" id="MobiDB-lite"/>
    </source>
</evidence>